<protein>
    <submittedName>
        <fullName evidence="2">TIR domain-containing protein</fullName>
    </submittedName>
</protein>
<proteinExistence type="predicted"/>
<dbReference type="InterPro" id="IPR000157">
    <property type="entry name" value="TIR_dom"/>
</dbReference>
<name>A0A450TQM1_9GAMM</name>
<evidence type="ECO:0000313" key="2">
    <source>
        <dbReference type="EMBL" id="VFJ70278.1"/>
    </source>
</evidence>
<gene>
    <name evidence="2" type="ORF">BECKFW1821C_GA0114237_102214</name>
</gene>
<sequence>MSPSVLVFISYASEDKEEYIEPIVRDLEDCFINVWLDKRRLVPGENLKKSILRERLDNGVCQASCPAISNTNYQNAILSFCLRGW</sequence>
<dbReference type="GO" id="GO:0007165">
    <property type="term" value="P:signal transduction"/>
    <property type="evidence" value="ECO:0007669"/>
    <property type="project" value="InterPro"/>
</dbReference>
<dbReference type="Pfam" id="PF13676">
    <property type="entry name" value="TIR_2"/>
    <property type="match status" value="1"/>
</dbReference>
<reference evidence="2" key="1">
    <citation type="submission" date="2019-02" db="EMBL/GenBank/DDBJ databases">
        <authorList>
            <person name="Gruber-Vodicka R. H."/>
            <person name="Seah K. B. B."/>
        </authorList>
    </citation>
    <scope>NUCLEOTIDE SEQUENCE</scope>
    <source>
        <strain evidence="2">BECK_BZ131</strain>
    </source>
</reference>
<dbReference type="SUPFAM" id="SSF52200">
    <property type="entry name" value="Toll/Interleukin receptor TIR domain"/>
    <property type="match status" value="1"/>
</dbReference>
<dbReference type="AlphaFoldDB" id="A0A450TQM1"/>
<organism evidence="2">
    <name type="scientific">Candidatus Kentrum sp. FW</name>
    <dbReference type="NCBI Taxonomy" id="2126338"/>
    <lineage>
        <taxon>Bacteria</taxon>
        <taxon>Pseudomonadati</taxon>
        <taxon>Pseudomonadota</taxon>
        <taxon>Gammaproteobacteria</taxon>
        <taxon>Candidatus Kentrum</taxon>
    </lineage>
</organism>
<evidence type="ECO:0000259" key="1">
    <source>
        <dbReference type="Pfam" id="PF13676"/>
    </source>
</evidence>
<dbReference type="Gene3D" id="3.40.50.10140">
    <property type="entry name" value="Toll/interleukin-1 receptor homology (TIR) domain"/>
    <property type="match status" value="1"/>
</dbReference>
<feature type="domain" description="TIR" evidence="1">
    <location>
        <begin position="7"/>
        <end position="53"/>
    </location>
</feature>
<dbReference type="EMBL" id="CAADFE010000022">
    <property type="protein sequence ID" value="VFJ70278.1"/>
    <property type="molecule type" value="Genomic_DNA"/>
</dbReference>
<dbReference type="InterPro" id="IPR035897">
    <property type="entry name" value="Toll_tir_struct_dom_sf"/>
</dbReference>
<accession>A0A450TQM1</accession>